<proteinExistence type="predicted"/>
<dbReference type="PANTHER" id="PTHR34474">
    <property type="entry name" value="SIGNAL TRANSDUCTION PROTEIN TRAP"/>
    <property type="match status" value="1"/>
</dbReference>
<name>A0A0D0VZH7_9ACTN</name>
<dbReference type="Pfam" id="PF03992">
    <property type="entry name" value="ABM"/>
    <property type="match status" value="1"/>
</dbReference>
<dbReference type="GeneID" id="301304873"/>
<dbReference type="SUPFAM" id="SSF54909">
    <property type="entry name" value="Dimeric alpha+beta barrel"/>
    <property type="match status" value="1"/>
</dbReference>
<dbReference type="InterPro" id="IPR011008">
    <property type="entry name" value="Dimeric_a/b-barrel"/>
</dbReference>
<dbReference type="RefSeq" id="WP_043962833.1">
    <property type="nucleotide sequence ID" value="NZ_JBEZEN010000004.1"/>
</dbReference>
<comment type="caution">
    <text evidence="2">The sequence shown here is derived from an EMBL/GenBank/DDBJ whole genome shotgun (WGS) entry which is preliminary data.</text>
</comment>
<accession>A0A0D0VZH7</accession>
<dbReference type="GO" id="GO:0004497">
    <property type="term" value="F:monooxygenase activity"/>
    <property type="evidence" value="ECO:0007669"/>
    <property type="project" value="UniProtKB-KW"/>
</dbReference>
<dbReference type="Proteomes" id="UP000032254">
    <property type="component" value="Unassembled WGS sequence"/>
</dbReference>
<dbReference type="AlphaFoldDB" id="A0A0D0VZH7"/>
<feature type="domain" description="ABM" evidence="1">
    <location>
        <begin position="3"/>
        <end position="96"/>
    </location>
</feature>
<dbReference type="PROSITE" id="PS51725">
    <property type="entry name" value="ABM"/>
    <property type="match status" value="1"/>
</dbReference>
<dbReference type="PATRIC" id="fig|47853.6.peg.2570"/>
<dbReference type="InterPro" id="IPR050404">
    <property type="entry name" value="Heme-degrading_MO"/>
</dbReference>
<sequence>MAVVKINAIDVPEGAGEELERRFAARAGAVEGSPGFLGFELLRPVGGETRYFVYTRWESEEAYQNWAAGPARAAHAGGAGGEQRRPVSTGATLLEFEVVQQVPAAGGQGS</sequence>
<keyword evidence="2" id="KW-0560">Oxidoreductase</keyword>
<dbReference type="InterPro" id="IPR007138">
    <property type="entry name" value="ABM_dom"/>
</dbReference>
<protein>
    <submittedName>
        <fullName evidence="2">Monooxygenase</fullName>
    </submittedName>
</protein>
<evidence type="ECO:0000313" key="2">
    <source>
        <dbReference type="EMBL" id="KIR65998.1"/>
    </source>
</evidence>
<keyword evidence="3" id="KW-1185">Reference proteome</keyword>
<keyword evidence="2" id="KW-0503">Monooxygenase</keyword>
<gene>
    <name evidence="2" type="ORF">TK50_12145</name>
</gene>
<dbReference type="PANTHER" id="PTHR34474:SF2">
    <property type="entry name" value="SIGNAL TRANSDUCTION PROTEIN TRAP"/>
    <property type="match status" value="1"/>
</dbReference>
<reference evidence="2 3" key="1">
    <citation type="submission" date="2015-01" db="EMBL/GenBank/DDBJ databases">
        <title>Sequencing and annotation of Micromonospora carbonacea strain JXNU-1 genome.</title>
        <authorList>
            <person name="Long Z."/>
            <person name="Huang Y."/>
            <person name="Jiang Y."/>
        </authorList>
    </citation>
    <scope>NUCLEOTIDE SEQUENCE [LARGE SCALE GENOMIC DNA]</scope>
    <source>
        <strain evidence="2 3">JXNU-1</strain>
    </source>
</reference>
<evidence type="ECO:0000259" key="1">
    <source>
        <dbReference type="PROSITE" id="PS51725"/>
    </source>
</evidence>
<dbReference type="EMBL" id="JXSX01000001">
    <property type="protein sequence ID" value="KIR65998.1"/>
    <property type="molecule type" value="Genomic_DNA"/>
</dbReference>
<evidence type="ECO:0000313" key="3">
    <source>
        <dbReference type="Proteomes" id="UP000032254"/>
    </source>
</evidence>
<organism evidence="2 3">
    <name type="scientific">Micromonospora haikouensis</name>
    <dbReference type="NCBI Taxonomy" id="686309"/>
    <lineage>
        <taxon>Bacteria</taxon>
        <taxon>Bacillati</taxon>
        <taxon>Actinomycetota</taxon>
        <taxon>Actinomycetes</taxon>
        <taxon>Micromonosporales</taxon>
        <taxon>Micromonosporaceae</taxon>
        <taxon>Micromonospora</taxon>
    </lineage>
</organism>
<dbReference type="Gene3D" id="3.30.70.100">
    <property type="match status" value="1"/>
</dbReference>
<dbReference type="OrthoDB" id="5518003at2"/>